<dbReference type="RefSeq" id="WP_271020807.1">
    <property type="nucleotide sequence ID" value="NZ_JAQHXR010000001.1"/>
</dbReference>
<dbReference type="EMBL" id="JAQHXR010000001">
    <property type="protein sequence ID" value="MDA3968522.1"/>
    <property type="molecule type" value="Genomic_DNA"/>
</dbReference>
<keyword evidence="1" id="KW-0963">Cytoplasm</keyword>
<reference evidence="2 3" key="1">
    <citation type="submission" date="2023-01" db="EMBL/GenBank/DDBJ databases">
        <title>Description of Helicobacter ibis sp. nov. isolated from faecal droppings of black-faced ibis (Theristicus melanopis).</title>
        <authorList>
            <person name="Lopez-Cantillo M."/>
            <person name="Vidal-Veuthey B."/>
            <person name="Mella A."/>
            <person name="De La Haba R."/>
            <person name="Collado L."/>
        </authorList>
    </citation>
    <scope>NUCLEOTIDE SEQUENCE [LARGE SCALE GENOMIC DNA]</scope>
    <source>
        <strain evidence="2 3">A82</strain>
    </source>
</reference>
<evidence type="ECO:0000313" key="3">
    <source>
        <dbReference type="Proteomes" id="UP001210261"/>
    </source>
</evidence>
<keyword evidence="1" id="KW-0143">Chaperone</keyword>
<keyword evidence="3" id="KW-1185">Reference proteome</keyword>
<gene>
    <name evidence="1" type="primary">napD</name>
    <name evidence="2" type="ORF">PF021_02410</name>
</gene>
<organism evidence="2 3">
    <name type="scientific">Helicobacter ibis</name>
    <dbReference type="NCBI Taxonomy" id="2962633"/>
    <lineage>
        <taxon>Bacteria</taxon>
        <taxon>Pseudomonadati</taxon>
        <taxon>Campylobacterota</taxon>
        <taxon>Epsilonproteobacteria</taxon>
        <taxon>Campylobacterales</taxon>
        <taxon>Helicobacteraceae</taxon>
        <taxon>Helicobacter</taxon>
    </lineage>
</organism>
<dbReference type="Gene3D" id="3.30.70.920">
    <property type="match status" value="1"/>
</dbReference>
<protein>
    <recommendedName>
        <fullName evidence="1">Chaperone NapD</fullName>
    </recommendedName>
    <alternativeName>
        <fullName evidence="1">NapA signal peptide-binding chaperone NapD</fullName>
    </alternativeName>
</protein>
<dbReference type="HAMAP" id="MF_02200">
    <property type="entry name" value="NapD"/>
    <property type="match status" value="1"/>
</dbReference>
<comment type="subunit">
    <text evidence="1">Interacts with the cytoplasmic NapA precursor.</text>
</comment>
<comment type="function">
    <text evidence="1">Chaperone for NapA, the catalytic subunit of the periplasmic nitrate reductase. It binds directly and specifically to the twin-arginine signal peptide of NapA, preventing premature interaction with the Tat translocase and premature export.</text>
</comment>
<proteinExistence type="inferred from homology"/>
<evidence type="ECO:0000256" key="1">
    <source>
        <dbReference type="HAMAP-Rule" id="MF_02200"/>
    </source>
</evidence>
<dbReference type="InterPro" id="IPR005623">
    <property type="entry name" value="Chaperone_NapD_NO3_reduct"/>
</dbReference>
<evidence type="ECO:0000313" key="2">
    <source>
        <dbReference type="EMBL" id="MDA3968522.1"/>
    </source>
</evidence>
<dbReference type="Pfam" id="PF03927">
    <property type="entry name" value="NapD"/>
    <property type="match status" value="1"/>
</dbReference>
<sequence length="125" mass="14290">MSSDNFSVSSVVVMCMASDVDRLCEELNNIESVEWHYKDDNGKIVITMESSSIDEEIKILKQVESLKGVISAQMMYSYSEQELQKMRENIDIGEIPEILQNDKLKAEDIVYYGDVSNNIDNILKK</sequence>
<comment type="subcellular location">
    <subcellularLocation>
        <location evidence="1">Cytoplasm</location>
    </subcellularLocation>
</comment>
<comment type="similarity">
    <text evidence="1">Belongs to the NapD family.</text>
</comment>
<accession>A0ABT4VCT7</accession>
<dbReference type="Proteomes" id="UP001210261">
    <property type="component" value="Unassembled WGS sequence"/>
</dbReference>
<comment type="caution">
    <text evidence="2">The sequence shown here is derived from an EMBL/GenBank/DDBJ whole genome shotgun (WGS) entry which is preliminary data.</text>
</comment>
<name>A0ABT4VCT7_9HELI</name>